<gene>
    <name evidence="3" type="ORF">CASFOL_038407</name>
</gene>
<dbReference type="EMBL" id="JAVIJP010000081">
    <property type="protein sequence ID" value="KAL3618086.1"/>
    <property type="molecule type" value="Genomic_DNA"/>
</dbReference>
<evidence type="ECO:0000313" key="4">
    <source>
        <dbReference type="Proteomes" id="UP001632038"/>
    </source>
</evidence>
<comment type="caution">
    <text evidence="3">The sequence shown here is derived from an EMBL/GenBank/DDBJ whole genome shotgun (WGS) entry which is preliminary data.</text>
</comment>
<sequence length="471" mass="51503">MATKIVEQCKVAPPTGAPTKQVLKLLHMDMIQLCLPIDVKSLLFYKFHCSESHFLNNVVPDLKNSLTLTLKHFAPLAGKIFIDHNSGLPVSRYVDGQDSISLTIAVSYADFLNLTSYHPRDAAQLHGFAPDFMNETFSGTSKISVLAVQLTLFPNQGVCVGITGNHAIGDGTTLALFMKAWASINKSNGDDLASGNECLPFYDRDLVRDGYRHAIECWRDITTRPSSALYSSTVSLQKPLLQATFVLSETEIQILKNLAIAANSKKRVIARVSSFVVACAHLWTCLAKSAVNAGEEVDDDEPEYFIIPLNCRGRLNPPLPDNYFGNCTAEIAIELTHGKLRGKEGFSAAAEAISGTIEKTVGNGRGTIDGSPKFFLNILEQLGKMVGERVLTVGGSSGLDFYGTEFGWGRPVKFEALHGVKNLQIAFFSNSRDYRGGIEIGVSMPRVKIDALEASFKQELAQATEKLWCKM</sequence>
<proteinExistence type="predicted"/>
<organism evidence="3 4">
    <name type="scientific">Castilleja foliolosa</name>
    <dbReference type="NCBI Taxonomy" id="1961234"/>
    <lineage>
        <taxon>Eukaryota</taxon>
        <taxon>Viridiplantae</taxon>
        <taxon>Streptophyta</taxon>
        <taxon>Embryophyta</taxon>
        <taxon>Tracheophyta</taxon>
        <taxon>Spermatophyta</taxon>
        <taxon>Magnoliopsida</taxon>
        <taxon>eudicotyledons</taxon>
        <taxon>Gunneridae</taxon>
        <taxon>Pentapetalae</taxon>
        <taxon>asterids</taxon>
        <taxon>lamiids</taxon>
        <taxon>Lamiales</taxon>
        <taxon>Orobanchaceae</taxon>
        <taxon>Pedicularideae</taxon>
        <taxon>Castillejinae</taxon>
        <taxon>Castilleja</taxon>
    </lineage>
</organism>
<keyword evidence="4" id="KW-1185">Reference proteome</keyword>
<dbReference type="InterPro" id="IPR023213">
    <property type="entry name" value="CAT-like_dom_sf"/>
</dbReference>
<dbReference type="Proteomes" id="UP001632038">
    <property type="component" value="Unassembled WGS sequence"/>
</dbReference>
<dbReference type="Gene3D" id="3.30.559.10">
    <property type="entry name" value="Chloramphenicol acetyltransferase-like domain"/>
    <property type="match status" value="2"/>
</dbReference>
<dbReference type="GO" id="GO:0016747">
    <property type="term" value="F:acyltransferase activity, transferring groups other than amino-acyl groups"/>
    <property type="evidence" value="ECO:0007669"/>
    <property type="project" value="UniProtKB-ARBA"/>
</dbReference>
<dbReference type="Pfam" id="PF02458">
    <property type="entry name" value="Transferase"/>
    <property type="match status" value="1"/>
</dbReference>
<keyword evidence="2" id="KW-0012">Acyltransferase</keyword>
<name>A0ABD3BM49_9LAMI</name>
<evidence type="ECO:0000313" key="3">
    <source>
        <dbReference type="EMBL" id="KAL3618086.1"/>
    </source>
</evidence>
<keyword evidence="1" id="KW-0808">Transferase</keyword>
<dbReference type="PANTHER" id="PTHR31625">
    <property type="match status" value="1"/>
</dbReference>
<evidence type="ECO:0000256" key="1">
    <source>
        <dbReference type="ARBA" id="ARBA00022679"/>
    </source>
</evidence>
<accession>A0ABD3BM49</accession>
<dbReference type="InterPro" id="IPR051504">
    <property type="entry name" value="Plant_metabolite_acyltrans"/>
</dbReference>
<protein>
    <submittedName>
        <fullName evidence="3">Uncharacterized protein</fullName>
    </submittedName>
</protein>
<evidence type="ECO:0000256" key="2">
    <source>
        <dbReference type="ARBA" id="ARBA00023315"/>
    </source>
</evidence>
<reference evidence="4" key="1">
    <citation type="journal article" date="2024" name="IScience">
        <title>Strigolactones Initiate the Formation of Haustorium-like Structures in Castilleja.</title>
        <authorList>
            <person name="Buerger M."/>
            <person name="Peterson D."/>
            <person name="Chory J."/>
        </authorList>
    </citation>
    <scope>NUCLEOTIDE SEQUENCE [LARGE SCALE GENOMIC DNA]</scope>
</reference>
<dbReference type="AlphaFoldDB" id="A0ABD3BM49"/>